<evidence type="ECO:0000313" key="2">
    <source>
        <dbReference type="Proteomes" id="UP000789702"/>
    </source>
</evidence>
<reference evidence="1" key="1">
    <citation type="submission" date="2021-06" db="EMBL/GenBank/DDBJ databases">
        <authorList>
            <person name="Kallberg Y."/>
            <person name="Tangrot J."/>
            <person name="Rosling A."/>
        </authorList>
    </citation>
    <scope>NUCLEOTIDE SEQUENCE</scope>
    <source>
        <strain evidence="1">IL203A</strain>
    </source>
</reference>
<organism evidence="1 2">
    <name type="scientific">Dentiscutata heterogama</name>
    <dbReference type="NCBI Taxonomy" id="1316150"/>
    <lineage>
        <taxon>Eukaryota</taxon>
        <taxon>Fungi</taxon>
        <taxon>Fungi incertae sedis</taxon>
        <taxon>Mucoromycota</taxon>
        <taxon>Glomeromycotina</taxon>
        <taxon>Glomeromycetes</taxon>
        <taxon>Diversisporales</taxon>
        <taxon>Gigasporaceae</taxon>
        <taxon>Dentiscutata</taxon>
    </lineage>
</organism>
<dbReference type="Proteomes" id="UP000789702">
    <property type="component" value="Unassembled WGS sequence"/>
</dbReference>
<evidence type="ECO:0000313" key="1">
    <source>
        <dbReference type="EMBL" id="CAG8748808.1"/>
    </source>
</evidence>
<comment type="caution">
    <text evidence="1">The sequence shown here is derived from an EMBL/GenBank/DDBJ whole genome shotgun (WGS) entry which is preliminary data.</text>
</comment>
<dbReference type="EMBL" id="CAJVPU010045031">
    <property type="protein sequence ID" value="CAG8748808.1"/>
    <property type="molecule type" value="Genomic_DNA"/>
</dbReference>
<proteinExistence type="predicted"/>
<feature type="non-terminal residue" evidence="1">
    <location>
        <position position="1"/>
    </location>
</feature>
<accession>A0ACA9QET9</accession>
<keyword evidence="2" id="KW-1185">Reference proteome</keyword>
<gene>
    <name evidence="1" type="ORF">DHETER_LOCUS14507</name>
</gene>
<feature type="non-terminal residue" evidence="1">
    <location>
        <position position="161"/>
    </location>
</feature>
<protein>
    <submittedName>
        <fullName evidence="1">6034_t:CDS:1</fullName>
    </submittedName>
</protein>
<name>A0ACA9QET9_9GLOM</name>
<sequence length="161" mass="18793">NNSTIQSNIQIPAIDNNIYQNSFEFNLNSEEFIKVYQDYENNLENYSNFDDNLEVDGFGDINKLLNSLKGRNKFDSDNELVNSLENEDKFEDNDELGNSLVSRNEFEDNNESWNSLESKNEFEDNDKDEFISKLEYKNSDNKLEDNSNISTITKTRIQIAK</sequence>